<evidence type="ECO:0000259" key="6">
    <source>
        <dbReference type="Pfam" id="PF04542"/>
    </source>
</evidence>
<keyword evidence="4" id="KW-0238">DNA-binding</keyword>
<keyword evidence="2" id="KW-0805">Transcription regulation</keyword>
<dbReference type="InterPro" id="IPR013324">
    <property type="entry name" value="RNA_pol_sigma_r3/r4-like"/>
</dbReference>
<feature type="domain" description="RNA polymerase sigma-70 region 2" evidence="6">
    <location>
        <begin position="13"/>
        <end position="76"/>
    </location>
</feature>
<dbReference type="CDD" id="cd06171">
    <property type="entry name" value="Sigma70_r4"/>
    <property type="match status" value="1"/>
</dbReference>
<sequence length="159" mass="17764">MRGSQDIETTMGAHGDAVWRACVMRCSHAEDAQDVFQETFLKYAQHEAPFNDDEHVKAWLLRVAINGCIDRERRASAHESSLDARREAGFDVAVDDESGVVREVLGAMHDLGDPPRTAVYLALYEGYTAPEISKLLNVPTNTVYSWISRGRKTLQEVLA</sequence>
<dbReference type="AlphaFoldDB" id="A0A9D1D416"/>
<dbReference type="InterPro" id="IPR013325">
    <property type="entry name" value="RNA_pol_sigma_r2"/>
</dbReference>
<comment type="similarity">
    <text evidence="1">Belongs to the sigma-70 factor family. ECF subfamily.</text>
</comment>
<dbReference type="Pfam" id="PF08281">
    <property type="entry name" value="Sigma70_r4_2"/>
    <property type="match status" value="1"/>
</dbReference>
<dbReference type="GO" id="GO:0016987">
    <property type="term" value="F:sigma factor activity"/>
    <property type="evidence" value="ECO:0007669"/>
    <property type="project" value="UniProtKB-KW"/>
</dbReference>
<organism evidence="8 9">
    <name type="scientific">Candidatus Aveggerthella stercoripullorum</name>
    <dbReference type="NCBI Taxonomy" id="2840688"/>
    <lineage>
        <taxon>Bacteria</taxon>
        <taxon>Bacillati</taxon>
        <taxon>Actinomycetota</taxon>
        <taxon>Coriobacteriia</taxon>
        <taxon>Eggerthellales</taxon>
        <taxon>Eggerthellaceae</taxon>
        <taxon>Eggerthellaceae incertae sedis</taxon>
        <taxon>Candidatus Aveggerthella</taxon>
    </lineage>
</organism>
<keyword evidence="3" id="KW-0731">Sigma factor</keyword>
<dbReference type="InterPro" id="IPR013249">
    <property type="entry name" value="RNA_pol_sigma70_r4_t2"/>
</dbReference>
<dbReference type="GO" id="GO:0003677">
    <property type="term" value="F:DNA binding"/>
    <property type="evidence" value="ECO:0007669"/>
    <property type="project" value="UniProtKB-KW"/>
</dbReference>
<dbReference type="GO" id="GO:0006352">
    <property type="term" value="P:DNA-templated transcription initiation"/>
    <property type="evidence" value="ECO:0007669"/>
    <property type="project" value="InterPro"/>
</dbReference>
<evidence type="ECO:0000313" key="9">
    <source>
        <dbReference type="Proteomes" id="UP000824261"/>
    </source>
</evidence>
<evidence type="ECO:0000256" key="2">
    <source>
        <dbReference type="ARBA" id="ARBA00023015"/>
    </source>
</evidence>
<feature type="domain" description="RNA polymerase sigma factor 70 region 4 type 2" evidence="7">
    <location>
        <begin position="113"/>
        <end position="154"/>
    </location>
</feature>
<evidence type="ECO:0000256" key="4">
    <source>
        <dbReference type="ARBA" id="ARBA00023125"/>
    </source>
</evidence>
<evidence type="ECO:0000259" key="7">
    <source>
        <dbReference type="Pfam" id="PF08281"/>
    </source>
</evidence>
<protein>
    <submittedName>
        <fullName evidence="8">RNA polymerase sigma factor</fullName>
    </submittedName>
</protein>
<dbReference type="SUPFAM" id="SSF88946">
    <property type="entry name" value="Sigma2 domain of RNA polymerase sigma factors"/>
    <property type="match status" value="1"/>
</dbReference>
<evidence type="ECO:0000256" key="3">
    <source>
        <dbReference type="ARBA" id="ARBA00023082"/>
    </source>
</evidence>
<dbReference type="InterPro" id="IPR007627">
    <property type="entry name" value="RNA_pol_sigma70_r2"/>
</dbReference>
<dbReference type="NCBIfam" id="TIGR02937">
    <property type="entry name" value="sigma70-ECF"/>
    <property type="match status" value="1"/>
</dbReference>
<dbReference type="Pfam" id="PF04542">
    <property type="entry name" value="Sigma70_r2"/>
    <property type="match status" value="1"/>
</dbReference>
<reference evidence="8" key="2">
    <citation type="journal article" date="2021" name="PeerJ">
        <title>Extensive microbial diversity within the chicken gut microbiome revealed by metagenomics and culture.</title>
        <authorList>
            <person name="Gilroy R."/>
            <person name="Ravi A."/>
            <person name="Getino M."/>
            <person name="Pursley I."/>
            <person name="Horton D.L."/>
            <person name="Alikhan N.F."/>
            <person name="Baker D."/>
            <person name="Gharbi K."/>
            <person name="Hall N."/>
            <person name="Watson M."/>
            <person name="Adriaenssens E.M."/>
            <person name="Foster-Nyarko E."/>
            <person name="Jarju S."/>
            <person name="Secka A."/>
            <person name="Antonio M."/>
            <person name="Oren A."/>
            <person name="Chaudhuri R.R."/>
            <person name="La Ragione R."/>
            <person name="Hildebrand F."/>
            <person name="Pallen M.J."/>
        </authorList>
    </citation>
    <scope>NUCLEOTIDE SEQUENCE</scope>
    <source>
        <strain evidence="8">ChiGjej1B1-2707</strain>
    </source>
</reference>
<comment type="caution">
    <text evidence="8">The sequence shown here is derived from an EMBL/GenBank/DDBJ whole genome shotgun (WGS) entry which is preliminary data.</text>
</comment>
<dbReference type="InterPro" id="IPR036388">
    <property type="entry name" value="WH-like_DNA-bd_sf"/>
</dbReference>
<dbReference type="InterPro" id="IPR039425">
    <property type="entry name" value="RNA_pol_sigma-70-like"/>
</dbReference>
<evidence type="ECO:0000256" key="1">
    <source>
        <dbReference type="ARBA" id="ARBA00010641"/>
    </source>
</evidence>
<dbReference type="Gene3D" id="1.10.1740.10">
    <property type="match status" value="1"/>
</dbReference>
<proteinExistence type="inferred from homology"/>
<dbReference type="Gene3D" id="1.10.10.10">
    <property type="entry name" value="Winged helix-like DNA-binding domain superfamily/Winged helix DNA-binding domain"/>
    <property type="match status" value="1"/>
</dbReference>
<evidence type="ECO:0000313" key="8">
    <source>
        <dbReference type="EMBL" id="HIR02360.1"/>
    </source>
</evidence>
<dbReference type="Proteomes" id="UP000824261">
    <property type="component" value="Unassembled WGS sequence"/>
</dbReference>
<dbReference type="EMBL" id="DVGB01000109">
    <property type="protein sequence ID" value="HIR02360.1"/>
    <property type="molecule type" value="Genomic_DNA"/>
</dbReference>
<dbReference type="SUPFAM" id="SSF88659">
    <property type="entry name" value="Sigma3 and sigma4 domains of RNA polymerase sigma factors"/>
    <property type="match status" value="1"/>
</dbReference>
<gene>
    <name evidence="8" type="ORF">IAA69_08900</name>
</gene>
<dbReference type="PANTHER" id="PTHR43133:SF8">
    <property type="entry name" value="RNA POLYMERASE SIGMA FACTOR HI_1459-RELATED"/>
    <property type="match status" value="1"/>
</dbReference>
<name>A0A9D1D416_9ACTN</name>
<dbReference type="PANTHER" id="PTHR43133">
    <property type="entry name" value="RNA POLYMERASE ECF-TYPE SIGMA FACTO"/>
    <property type="match status" value="1"/>
</dbReference>
<accession>A0A9D1D416</accession>
<dbReference type="InterPro" id="IPR014284">
    <property type="entry name" value="RNA_pol_sigma-70_dom"/>
</dbReference>
<reference evidence="8" key="1">
    <citation type="submission" date="2020-10" db="EMBL/GenBank/DDBJ databases">
        <authorList>
            <person name="Gilroy R."/>
        </authorList>
    </citation>
    <scope>NUCLEOTIDE SEQUENCE</scope>
    <source>
        <strain evidence="8">ChiGjej1B1-2707</strain>
    </source>
</reference>
<keyword evidence="5" id="KW-0804">Transcription</keyword>
<evidence type="ECO:0000256" key="5">
    <source>
        <dbReference type="ARBA" id="ARBA00023163"/>
    </source>
</evidence>